<sequence length="62" mass="7290">MNKRLYFTEEKVCIGSYNEVAKYEQETKQSYWASDFFNLPTDYNPVGKTLQEIEQVQLSLSS</sequence>
<evidence type="ECO:0000313" key="1">
    <source>
        <dbReference type="EMBL" id="KIE09873.1"/>
    </source>
</evidence>
<protein>
    <submittedName>
        <fullName evidence="1">Uncharacterized protein</fullName>
    </submittedName>
</protein>
<reference evidence="1" key="1">
    <citation type="journal article" date="2015" name="Genome Announc.">
        <title>Draft Genome Sequence of Tolypothrix boutellei Strain VB521301.</title>
        <authorList>
            <person name="Chandrababunaidu M.M."/>
            <person name="Singh D."/>
            <person name="Sen D."/>
            <person name="Bhan S."/>
            <person name="Das S."/>
            <person name="Gupta A."/>
            <person name="Adhikary S.P."/>
            <person name="Tripathy S."/>
        </authorList>
    </citation>
    <scope>NUCLEOTIDE SEQUENCE</scope>
    <source>
        <strain evidence="1">VB521301</strain>
    </source>
</reference>
<accession>A0A0C1R1Y9</accession>
<comment type="caution">
    <text evidence="1">The sequence shown here is derived from an EMBL/GenBank/DDBJ whole genome shotgun (WGS) entry which is preliminary data.</text>
</comment>
<dbReference type="STRING" id="1479485.DA73_0224325"/>
<dbReference type="OrthoDB" id="516248at2"/>
<dbReference type="AlphaFoldDB" id="A0A0C1R1Y9"/>
<proteinExistence type="predicted"/>
<dbReference type="EMBL" id="JHEG02000053">
    <property type="protein sequence ID" value="KIE09873.1"/>
    <property type="molecule type" value="Genomic_DNA"/>
</dbReference>
<organism evidence="1">
    <name type="scientific">Tolypothrix bouteillei VB521301</name>
    <dbReference type="NCBI Taxonomy" id="1479485"/>
    <lineage>
        <taxon>Bacteria</taxon>
        <taxon>Bacillati</taxon>
        <taxon>Cyanobacteriota</taxon>
        <taxon>Cyanophyceae</taxon>
        <taxon>Nostocales</taxon>
        <taxon>Tolypothrichaceae</taxon>
        <taxon>Tolypothrix</taxon>
    </lineage>
</organism>
<gene>
    <name evidence="1" type="ORF">DA73_0224325</name>
</gene>
<name>A0A0C1R1Y9_9CYAN</name>